<feature type="transmembrane region" description="Helical" evidence="7">
    <location>
        <begin position="392"/>
        <end position="416"/>
    </location>
</feature>
<dbReference type="PROSITE" id="PS00236">
    <property type="entry name" value="NEUROTR_ION_CHANNEL"/>
    <property type="match status" value="1"/>
</dbReference>
<evidence type="ECO:0000313" key="9">
    <source>
        <dbReference type="EMBL" id="NHB89381.1"/>
    </source>
</evidence>
<evidence type="ECO:0000256" key="1">
    <source>
        <dbReference type="ARBA" id="ARBA00001946"/>
    </source>
</evidence>
<feature type="transmembrane region" description="Helical" evidence="7">
    <location>
        <begin position="422"/>
        <end position="447"/>
    </location>
</feature>
<evidence type="ECO:0000313" key="10">
    <source>
        <dbReference type="Proteomes" id="UP000697802"/>
    </source>
</evidence>
<feature type="domain" description="VRR-NUC" evidence="8">
    <location>
        <begin position="77"/>
        <end position="205"/>
    </location>
</feature>
<evidence type="ECO:0000256" key="5">
    <source>
        <dbReference type="ARBA" id="ARBA00023136"/>
    </source>
</evidence>
<dbReference type="SMART" id="SM00990">
    <property type="entry name" value="VRR_NUC"/>
    <property type="match status" value="1"/>
</dbReference>
<accession>A0ABX0GMH8</accession>
<keyword evidence="7" id="KW-0812">Transmembrane</keyword>
<dbReference type="RefSeq" id="WP_166296207.1">
    <property type="nucleotide sequence ID" value="NZ_CAWPIF010000042.1"/>
</dbReference>
<keyword evidence="3" id="KW-0540">Nuclease</keyword>
<feature type="compositionally biased region" description="Pro residues" evidence="6">
    <location>
        <begin position="234"/>
        <end position="253"/>
    </location>
</feature>
<keyword evidence="7" id="KW-1133">Transmembrane helix</keyword>
<comment type="cofactor">
    <cofactor evidence="1">
        <name>Mg(2+)</name>
        <dbReference type="ChEBI" id="CHEBI:18420"/>
    </cofactor>
</comment>
<dbReference type="InterPro" id="IPR018000">
    <property type="entry name" value="Neurotransmitter_ion_chnl_CS"/>
</dbReference>
<feature type="region of interest" description="Disordered" evidence="6">
    <location>
        <begin position="229"/>
        <end position="263"/>
    </location>
</feature>
<reference evidence="9 10" key="1">
    <citation type="submission" date="2018-02" db="EMBL/GenBank/DDBJ databases">
        <authorList>
            <person name="Machado R.A."/>
        </authorList>
    </citation>
    <scope>NUCLEOTIDE SEQUENCE [LARGE SCALE GENOMIC DNA]</scope>
    <source>
        <strain evidence="9 10">T327</strain>
    </source>
</reference>
<dbReference type="Proteomes" id="UP000697802">
    <property type="component" value="Unassembled WGS sequence"/>
</dbReference>
<dbReference type="InterPro" id="IPR014883">
    <property type="entry name" value="VRR_NUC"/>
</dbReference>
<sequence length="450" mass="49572">MAISNKGKMCPAVTSINCTMEIGVFPADEDPCYLAEKAEYAQRLPAMIITKLGAIRFLKQIVMSGLIKVEEYKHDFLWPYKAEVVFAIRGKKDAPLPMLATSQISKQRYGDNLPQSSNPFARPSAVDAEKFGVVGIRRPDIILVKDEALRWPGRNATYFDGSVHPDNLKMLIEVKFPGDELSDGQEKDYIQIATRDRFGVMRVIDNRTEEQKQYDEAWRKHYQPGSQHYKNPIPLAPLPPGSPSDDAPTPPEEGVPGTIPQPLTKNLPLVSTSSWSFFPSYEDWVILGQEVASLTEQGIDYIRNSTRELLAQFGVWLSEAGKWVCEEIIDPITHQVSYAFSWVSEQTGKIVTWTESEIKAQWQTVQQGSDITLEELKSISWMQILKKVGEGILEVVVIIAGVAVVILVTLAVAAALIALVEILAAAAAVSAAALAAVLAILASVTFATAS</sequence>
<keyword evidence="5 7" id="KW-0472">Membrane</keyword>
<keyword evidence="4" id="KW-0378">Hydrolase</keyword>
<gene>
    <name evidence="9" type="ORF">C5471_17455</name>
</gene>
<evidence type="ECO:0000256" key="3">
    <source>
        <dbReference type="ARBA" id="ARBA00022722"/>
    </source>
</evidence>
<evidence type="ECO:0000259" key="8">
    <source>
        <dbReference type="SMART" id="SM00990"/>
    </source>
</evidence>
<evidence type="ECO:0000256" key="2">
    <source>
        <dbReference type="ARBA" id="ARBA00004370"/>
    </source>
</evidence>
<evidence type="ECO:0000256" key="4">
    <source>
        <dbReference type="ARBA" id="ARBA00022801"/>
    </source>
</evidence>
<keyword evidence="10" id="KW-1185">Reference proteome</keyword>
<evidence type="ECO:0000256" key="7">
    <source>
        <dbReference type="SAM" id="Phobius"/>
    </source>
</evidence>
<evidence type="ECO:0000256" key="6">
    <source>
        <dbReference type="SAM" id="MobiDB-lite"/>
    </source>
</evidence>
<name>A0ABX0GMH8_9GAMM</name>
<organism evidence="9 10">
    <name type="scientific">Photorhabdus tasmaniensis</name>
    <dbReference type="NCBI Taxonomy" id="1004159"/>
    <lineage>
        <taxon>Bacteria</taxon>
        <taxon>Pseudomonadati</taxon>
        <taxon>Pseudomonadota</taxon>
        <taxon>Gammaproteobacteria</taxon>
        <taxon>Enterobacterales</taxon>
        <taxon>Morganellaceae</taxon>
        <taxon>Photorhabdus</taxon>
    </lineage>
</organism>
<dbReference type="Pfam" id="PF08774">
    <property type="entry name" value="VRR_NUC"/>
    <property type="match status" value="1"/>
</dbReference>
<comment type="caution">
    <text evidence="9">The sequence shown here is derived from an EMBL/GenBank/DDBJ whole genome shotgun (WGS) entry which is preliminary data.</text>
</comment>
<proteinExistence type="predicted"/>
<dbReference type="EMBL" id="PUJU01000042">
    <property type="protein sequence ID" value="NHB89381.1"/>
    <property type="molecule type" value="Genomic_DNA"/>
</dbReference>
<protein>
    <submittedName>
        <fullName evidence="9">VRR-NUC domain-containing protein</fullName>
    </submittedName>
</protein>
<comment type="subcellular location">
    <subcellularLocation>
        <location evidence="2">Membrane</location>
    </subcellularLocation>
</comment>